<protein>
    <submittedName>
        <fullName evidence="2">Uncharacterized protein</fullName>
    </submittedName>
</protein>
<evidence type="ECO:0000256" key="1">
    <source>
        <dbReference type="SAM" id="Coils"/>
    </source>
</evidence>
<dbReference type="Proteomes" id="UP001431209">
    <property type="component" value="Unassembled WGS sequence"/>
</dbReference>
<organism evidence="2 3">
    <name type="scientific">Acrasis kona</name>
    <dbReference type="NCBI Taxonomy" id="1008807"/>
    <lineage>
        <taxon>Eukaryota</taxon>
        <taxon>Discoba</taxon>
        <taxon>Heterolobosea</taxon>
        <taxon>Tetramitia</taxon>
        <taxon>Eutetramitia</taxon>
        <taxon>Acrasidae</taxon>
        <taxon>Acrasis</taxon>
    </lineage>
</organism>
<gene>
    <name evidence="2" type="ORF">AKO1_011871</name>
</gene>
<reference evidence="2 3" key="1">
    <citation type="submission" date="2024-03" db="EMBL/GenBank/DDBJ databases">
        <title>The Acrasis kona genome and developmental transcriptomes reveal deep origins of eukaryotic multicellular pathways.</title>
        <authorList>
            <person name="Sheikh S."/>
            <person name="Fu C.-J."/>
            <person name="Brown M.W."/>
            <person name="Baldauf S.L."/>
        </authorList>
    </citation>
    <scope>NUCLEOTIDE SEQUENCE [LARGE SCALE GENOMIC DNA]</scope>
    <source>
        <strain evidence="2 3">ATCC MYA-3509</strain>
    </source>
</reference>
<sequence length="686" mass="80614">MMSRRTDEVKVALDHAKSNMHEMNEKYNTSFAGYIQNKNEHEKGLDDIHKILRKYLDLPSLDFNIPSETTLEPELQMINHNIVNVSDMLPKYEKIKLYEQGLKNEITKLNELFLKIHESTKNLHFPSDLYQIDPKLKKKMDDTFKSLNEIKNLPESDGPSQQDTSLIIDQLNSTLNELNKLCNQTIDRMHQAEKSFSEKIMLSSSLDTFRTKRSTITKFDCITPAYYITLLEIQRRIQFKNIFEKRIKLMNEQLQQEFREEARQQRLYLKYIRRYLPQGFWPEIFDLSFECPQVTISDLRPMPQINIDHQEILKKKGHLFSKIFVQNEYEREHVEDLVNSIDYIKAQNENLDISVDQLKSQIEELKSRHEKELLSKQSEVNNLEKKLATMSQQLKMTQDESTKLSLQLEASRIDSESKSQTLNQKMNEINHETIILKTLNQQYRKESEEKTTNLQQELKKTNALLDSSKQYNENLKQQLSKQLQEHSNLTMERSKLESTNRDLSNQINILTLNNTSLKEDSETLNRNNLDLQTRVDELQCELLSTSTNLTKLDQSLQKQVQTLKDHEVLQNKRIKKMELISKEKEKHFNDQVKSLEVQLEEVNSICNAKQGELDSILLSARLSEENHQKLNDVLADFFKGLIFCADVVDARRASSNLQNIVDTQDYIHLNDETFSEFLQYIARNIK</sequence>
<keyword evidence="3" id="KW-1185">Reference proteome</keyword>
<dbReference type="EMBL" id="JAOPGA020000997">
    <property type="protein sequence ID" value="KAL0483863.1"/>
    <property type="molecule type" value="Genomic_DNA"/>
</dbReference>
<dbReference type="AlphaFoldDB" id="A0AAW2Z4E6"/>
<feature type="coiled-coil region" evidence="1">
    <location>
        <begin position="348"/>
        <end position="400"/>
    </location>
</feature>
<proteinExistence type="predicted"/>
<evidence type="ECO:0000313" key="3">
    <source>
        <dbReference type="Proteomes" id="UP001431209"/>
    </source>
</evidence>
<feature type="coiled-coil region" evidence="1">
    <location>
        <begin position="440"/>
        <end position="541"/>
    </location>
</feature>
<evidence type="ECO:0000313" key="2">
    <source>
        <dbReference type="EMBL" id="KAL0483863.1"/>
    </source>
</evidence>
<keyword evidence="1" id="KW-0175">Coiled coil</keyword>
<name>A0AAW2Z4E6_9EUKA</name>
<accession>A0AAW2Z4E6</accession>
<feature type="coiled-coil region" evidence="1">
    <location>
        <begin position="168"/>
        <end position="195"/>
    </location>
</feature>
<comment type="caution">
    <text evidence="2">The sequence shown here is derived from an EMBL/GenBank/DDBJ whole genome shotgun (WGS) entry which is preliminary data.</text>
</comment>